<accession>A0A1F6GLC2</accession>
<reference evidence="2 3" key="1">
    <citation type="journal article" date="2016" name="Nat. Commun.">
        <title>Thousands of microbial genomes shed light on interconnected biogeochemical processes in an aquifer system.</title>
        <authorList>
            <person name="Anantharaman K."/>
            <person name="Brown C.T."/>
            <person name="Hug L.A."/>
            <person name="Sharon I."/>
            <person name="Castelle C.J."/>
            <person name="Probst A.J."/>
            <person name="Thomas B.C."/>
            <person name="Singh A."/>
            <person name="Wilkins M.J."/>
            <person name="Karaoz U."/>
            <person name="Brodie E.L."/>
            <person name="Williams K.H."/>
            <person name="Hubbard S.S."/>
            <person name="Banfield J.F."/>
        </authorList>
    </citation>
    <scope>NUCLEOTIDE SEQUENCE [LARGE SCALE GENOMIC DNA]</scope>
</reference>
<dbReference type="Pfam" id="PF08765">
    <property type="entry name" value="Mor"/>
    <property type="match status" value="1"/>
</dbReference>
<dbReference type="Proteomes" id="UP000177583">
    <property type="component" value="Unassembled WGS sequence"/>
</dbReference>
<dbReference type="InterPro" id="IPR014875">
    <property type="entry name" value="Mor_transcription_activator"/>
</dbReference>
<evidence type="ECO:0000259" key="1">
    <source>
        <dbReference type="Pfam" id="PF08765"/>
    </source>
</evidence>
<dbReference type="InterPro" id="IPR009057">
    <property type="entry name" value="Homeodomain-like_sf"/>
</dbReference>
<evidence type="ECO:0000313" key="3">
    <source>
        <dbReference type="Proteomes" id="UP000177583"/>
    </source>
</evidence>
<evidence type="ECO:0000313" key="2">
    <source>
        <dbReference type="EMBL" id="OGG98913.1"/>
    </source>
</evidence>
<protein>
    <recommendedName>
        <fullName evidence="1">Mor transcription activator domain-containing protein</fullName>
    </recommendedName>
</protein>
<dbReference type="SUPFAM" id="SSF46689">
    <property type="entry name" value="Homeodomain-like"/>
    <property type="match status" value="1"/>
</dbReference>
<dbReference type="AlphaFoldDB" id="A0A1F6GLC2"/>
<sequence length="120" mass="13300">MLEELVQILGREGALKLIQRFGGTALYIPHNPPENHPIVLVLGPVGAARLASYYGGENLYLPLGRKWLREQQRRVIHQLNHEAVPNNQIAARIGCTSRWVRMVIKDYPDEGAAAGLPLGS</sequence>
<organism evidence="2 3">
    <name type="scientific">Candidatus Lambdaproteobacteria bacterium RIFOXYD2_FULL_56_26</name>
    <dbReference type="NCBI Taxonomy" id="1817773"/>
    <lineage>
        <taxon>Bacteria</taxon>
        <taxon>Pseudomonadati</taxon>
        <taxon>Pseudomonadota</taxon>
        <taxon>Candidatus Lambdaproteobacteria</taxon>
    </lineage>
</organism>
<name>A0A1F6GLC2_9PROT</name>
<dbReference type="EMBL" id="MFNF01000065">
    <property type="protein sequence ID" value="OGG98913.1"/>
    <property type="molecule type" value="Genomic_DNA"/>
</dbReference>
<gene>
    <name evidence="2" type="ORF">A2557_12910</name>
</gene>
<feature type="domain" description="Mor transcription activator" evidence="1">
    <location>
        <begin position="46"/>
        <end position="106"/>
    </location>
</feature>
<proteinExistence type="predicted"/>
<comment type="caution">
    <text evidence="2">The sequence shown here is derived from an EMBL/GenBank/DDBJ whole genome shotgun (WGS) entry which is preliminary data.</text>
</comment>